<evidence type="ECO:0000259" key="9">
    <source>
        <dbReference type="Pfam" id="PF12704"/>
    </source>
</evidence>
<reference evidence="11" key="1">
    <citation type="submission" date="2020-05" db="EMBL/GenBank/DDBJ databases">
        <title>Frigoriglobus tundricola gen. nov., sp. nov., a psychrotolerant cellulolytic planctomycete of the family Gemmataceae with two divergent copies of 16S rRNA gene.</title>
        <authorList>
            <person name="Kulichevskaya I.S."/>
            <person name="Ivanova A.A."/>
            <person name="Naumoff D.G."/>
            <person name="Beletsky A.V."/>
            <person name="Rijpstra W.I.C."/>
            <person name="Sinninghe Damste J.S."/>
            <person name="Mardanov A.V."/>
            <person name="Ravin N.V."/>
            <person name="Dedysh S.N."/>
        </authorList>
    </citation>
    <scope>NUCLEOTIDE SEQUENCE [LARGE SCALE GENOMIC DNA]</scope>
    <source>
        <strain evidence="11">PL17</strain>
    </source>
</reference>
<keyword evidence="6 7" id="KW-0472">Membrane</keyword>
<dbReference type="AlphaFoldDB" id="A0A6M5Z6Q3"/>
<feature type="transmembrane region" description="Helical" evidence="7">
    <location>
        <begin position="412"/>
        <end position="432"/>
    </location>
</feature>
<feature type="domain" description="MacB-like periplasmic core" evidence="9">
    <location>
        <begin position="18"/>
        <end position="209"/>
    </location>
</feature>
<feature type="transmembrane region" description="Helical" evidence="7">
    <location>
        <begin position="791"/>
        <end position="813"/>
    </location>
</feature>
<dbReference type="GO" id="GO:0044874">
    <property type="term" value="P:lipoprotein localization to outer membrane"/>
    <property type="evidence" value="ECO:0007669"/>
    <property type="project" value="TreeGrafter"/>
</dbReference>
<evidence type="ECO:0000256" key="3">
    <source>
        <dbReference type="ARBA" id="ARBA00022475"/>
    </source>
</evidence>
<feature type="transmembrane region" description="Helical" evidence="7">
    <location>
        <begin position="242"/>
        <end position="264"/>
    </location>
</feature>
<accession>A0A6M5Z6Q3</accession>
<dbReference type="InterPro" id="IPR025857">
    <property type="entry name" value="MacB_PCD"/>
</dbReference>
<evidence type="ECO:0000256" key="2">
    <source>
        <dbReference type="ARBA" id="ARBA00005236"/>
    </source>
</evidence>
<evidence type="ECO:0000259" key="8">
    <source>
        <dbReference type="Pfam" id="PF02687"/>
    </source>
</evidence>
<evidence type="ECO:0000256" key="1">
    <source>
        <dbReference type="ARBA" id="ARBA00004651"/>
    </source>
</evidence>
<organism evidence="10 11">
    <name type="scientific">Frigoriglobus tundricola</name>
    <dbReference type="NCBI Taxonomy" id="2774151"/>
    <lineage>
        <taxon>Bacteria</taxon>
        <taxon>Pseudomonadati</taxon>
        <taxon>Planctomycetota</taxon>
        <taxon>Planctomycetia</taxon>
        <taxon>Gemmatales</taxon>
        <taxon>Gemmataceae</taxon>
        <taxon>Frigoriglobus</taxon>
    </lineage>
</organism>
<keyword evidence="5 7" id="KW-1133">Transmembrane helix</keyword>
<evidence type="ECO:0000256" key="5">
    <source>
        <dbReference type="ARBA" id="ARBA00022989"/>
    </source>
</evidence>
<dbReference type="KEGG" id="ftj:FTUN_8934"/>
<keyword evidence="11" id="KW-1185">Reference proteome</keyword>
<dbReference type="PANTHER" id="PTHR30489">
    <property type="entry name" value="LIPOPROTEIN-RELEASING SYSTEM TRANSMEMBRANE PROTEIN LOLE"/>
    <property type="match status" value="1"/>
</dbReference>
<comment type="similarity">
    <text evidence="2">Belongs to the ABC-4 integral membrane protein family. LolC/E subfamily.</text>
</comment>
<dbReference type="PANTHER" id="PTHR30489:SF0">
    <property type="entry name" value="LIPOPROTEIN-RELEASING SYSTEM TRANSMEMBRANE PROTEIN LOLE"/>
    <property type="match status" value="1"/>
</dbReference>
<dbReference type="InterPro" id="IPR003838">
    <property type="entry name" value="ABC3_permease_C"/>
</dbReference>
<comment type="subcellular location">
    <subcellularLocation>
        <location evidence="1">Cell membrane</location>
        <topology evidence="1">Multi-pass membrane protein</topology>
    </subcellularLocation>
</comment>
<evidence type="ECO:0000313" key="10">
    <source>
        <dbReference type="EMBL" id="QJX01292.1"/>
    </source>
</evidence>
<name>A0A6M5Z6Q3_9BACT</name>
<keyword evidence="3" id="KW-1003">Cell membrane</keyword>
<feature type="transmembrane region" description="Helical" evidence="7">
    <location>
        <begin position="329"/>
        <end position="351"/>
    </location>
</feature>
<sequence length="819" mass="84517">MGLWKYAVRDLIRRPGRSLFTLTGIAVGVAAAIAALAATQAARGHYRALFDSVAGRSALEVYAPGEAGFDPAAAADRVRVPGVQEAVPEVRGTGGLPSWYSSAAVIVRSYRATDGAKAPRDDEALVPTHLLEAHGLKPGGRLRLWGTTGRADLVVAPAPPSAPGSAAGSCVIVSLATAQHLFGLGAHVNIVRLVLEDGADPQTVRSAIASRLPPGLCVREPAERGDITGGLRAAATQGLTGLTAIALAGAGYIVFGLAQLNLLARRPELALLRTLGASTRQVEGLFLRNALLLGFGGGVLGTAGGWLLAWGVLGGAGRASGIAIAAPRVSGASVLLGLGSGVAISMCAVWFPARSLCRAPPLDLIRAGTVTGGAGRPSMRVTAAAALGPAVGLWLLADGATGRIPPAWGRVLFPPALALVLAGTTGLVTVRLPRLVARLERPARALFGIEGVIAVRQLGLRPDRTARTCGVVFVTVTMVVGFGHTVLNTLSDVRAWTDRAIPAHLLVRGAPPDPGLVLNVGLPESIGADLRGLSGVANVEQIAFLSITVNGSPALLLARTFASDEPLPIDLRGAEPEHIRDGLANGETVLADGLATHLRARAGDSIVLDTPAGPRTLHVAGVVTEYAAGGRAMYLDWKTTTSLFGNSGVHVFLVTLTAGGSAEAEVARYCAARGLFLQRNREFRQTVNDLTRGLTGGLWALLAVMMAVAGLGVANAVAVVAQEQRADVRTLQVIGMSTGRIRRAFRLQTALLTLAGVPCGVFCGIGLAVVLGRTVRGLWGYGVPFEIQWEFLLWSVGNAILVAVLAGFALPLLSRTETA</sequence>
<feature type="transmembrane region" description="Helical" evidence="7">
    <location>
        <begin position="698"/>
        <end position="721"/>
    </location>
</feature>
<keyword evidence="4 7" id="KW-0812">Transmembrane</keyword>
<feature type="transmembrane region" description="Helical" evidence="7">
    <location>
        <begin position="750"/>
        <end position="771"/>
    </location>
</feature>
<dbReference type="GO" id="GO:0098797">
    <property type="term" value="C:plasma membrane protein complex"/>
    <property type="evidence" value="ECO:0007669"/>
    <property type="project" value="TreeGrafter"/>
</dbReference>
<protein>
    <submittedName>
        <fullName evidence="10">Uncharacterized protein</fullName>
    </submittedName>
</protein>
<feature type="transmembrane region" description="Helical" evidence="7">
    <location>
        <begin position="285"/>
        <end position="309"/>
    </location>
</feature>
<evidence type="ECO:0000256" key="7">
    <source>
        <dbReference type="SAM" id="Phobius"/>
    </source>
</evidence>
<gene>
    <name evidence="10" type="ORF">FTUN_8934</name>
</gene>
<dbReference type="Pfam" id="PF12704">
    <property type="entry name" value="MacB_PCD"/>
    <property type="match status" value="1"/>
</dbReference>
<dbReference type="RefSeq" id="WP_171475870.1">
    <property type="nucleotide sequence ID" value="NZ_CP053452.2"/>
</dbReference>
<feature type="transmembrane region" description="Helical" evidence="7">
    <location>
        <begin position="466"/>
        <end position="487"/>
    </location>
</feature>
<proteinExistence type="inferred from homology"/>
<feature type="transmembrane region" description="Helical" evidence="7">
    <location>
        <begin position="381"/>
        <end position="400"/>
    </location>
</feature>
<evidence type="ECO:0000256" key="4">
    <source>
        <dbReference type="ARBA" id="ARBA00022692"/>
    </source>
</evidence>
<dbReference type="InterPro" id="IPR051447">
    <property type="entry name" value="Lipoprotein-release_system"/>
</dbReference>
<feature type="domain" description="ABC3 transporter permease C-terminal" evidence="8">
    <location>
        <begin position="700"/>
        <end position="810"/>
    </location>
</feature>
<dbReference type="EMBL" id="CP053452">
    <property type="protein sequence ID" value="QJX01292.1"/>
    <property type="molecule type" value="Genomic_DNA"/>
</dbReference>
<dbReference type="Proteomes" id="UP000503447">
    <property type="component" value="Chromosome"/>
</dbReference>
<feature type="domain" description="ABC3 transporter permease C-terminal" evidence="8">
    <location>
        <begin position="243"/>
        <end position="361"/>
    </location>
</feature>
<evidence type="ECO:0000313" key="11">
    <source>
        <dbReference type="Proteomes" id="UP000503447"/>
    </source>
</evidence>
<evidence type="ECO:0000256" key="6">
    <source>
        <dbReference type="ARBA" id="ARBA00023136"/>
    </source>
</evidence>
<dbReference type="Pfam" id="PF02687">
    <property type="entry name" value="FtsX"/>
    <property type="match status" value="2"/>
</dbReference>